<dbReference type="GO" id="GO:0003677">
    <property type="term" value="F:DNA binding"/>
    <property type="evidence" value="ECO:0007669"/>
    <property type="project" value="UniProtKB-KW"/>
</dbReference>
<dbReference type="CDD" id="cd04491">
    <property type="entry name" value="SoSSB_OBF"/>
    <property type="match status" value="1"/>
</dbReference>
<dbReference type="Pfam" id="PF21473">
    <property type="entry name" value="OB_Ssb-like"/>
    <property type="match status" value="1"/>
</dbReference>
<dbReference type="NCBIfam" id="NF005050">
    <property type="entry name" value="PRK06461.1-4"/>
    <property type="match status" value="1"/>
</dbReference>
<dbReference type="GO" id="GO:0010212">
    <property type="term" value="P:response to ionizing radiation"/>
    <property type="evidence" value="ECO:0007669"/>
    <property type="project" value="TreeGrafter"/>
</dbReference>
<accession>A0AAQ4CSX8</accession>
<evidence type="ECO:0000313" key="5">
    <source>
        <dbReference type="Proteomes" id="UP001319921"/>
    </source>
</evidence>
<dbReference type="InterPro" id="IPR051231">
    <property type="entry name" value="SOSS-B"/>
</dbReference>
<feature type="region of interest" description="Disordered" evidence="2">
    <location>
        <begin position="94"/>
        <end position="147"/>
    </location>
</feature>
<keyword evidence="1 4" id="KW-0238">DNA-binding</keyword>
<sequence>MEEKIGNLKPNMENVSVTVRVLEASDSRQIQTKNGLRTISEAIVGDETGRVKLTLWGKHAGSIKEGQVIKIENAWTTAFKGQVQLNAGSKTKISEVSEDGFPDSSQIPETTPTAPQQMRGGGRGYKGGRRYGRRGGRRQESEEGEEE</sequence>
<feature type="domain" description="Single-stranded DNA binding protein Ssb-like OB fold" evidence="3">
    <location>
        <begin position="8"/>
        <end position="89"/>
    </location>
</feature>
<dbReference type="InterPro" id="IPR048970">
    <property type="entry name" value="OB_Ssb-like"/>
</dbReference>
<dbReference type="NCBIfam" id="NF005048">
    <property type="entry name" value="PRK06461.1-1"/>
    <property type="match status" value="1"/>
</dbReference>
<dbReference type="GO" id="GO:0000724">
    <property type="term" value="P:double-strand break repair via homologous recombination"/>
    <property type="evidence" value="ECO:0007669"/>
    <property type="project" value="TreeGrafter"/>
</dbReference>
<dbReference type="Gene3D" id="2.40.50.140">
    <property type="entry name" value="Nucleic acid-binding proteins"/>
    <property type="match status" value="1"/>
</dbReference>
<name>A0AAQ4CSX8_9CREN</name>
<dbReference type="Proteomes" id="UP001319921">
    <property type="component" value="Chromosome"/>
</dbReference>
<dbReference type="InterPro" id="IPR012340">
    <property type="entry name" value="NA-bd_OB-fold"/>
</dbReference>
<evidence type="ECO:0000256" key="2">
    <source>
        <dbReference type="SAM" id="MobiDB-lite"/>
    </source>
</evidence>
<dbReference type="RefSeq" id="WP_229569271.1">
    <property type="nucleotide sequence ID" value="NZ_AP025226.1"/>
</dbReference>
<proteinExistence type="predicted"/>
<dbReference type="PANTHER" id="PTHR13356:SF0">
    <property type="entry name" value="SOSS COMPLEX SUBUNIT B HOMOLOG"/>
    <property type="match status" value="1"/>
</dbReference>
<keyword evidence="5" id="KW-1185">Reference proteome</keyword>
<evidence type="ECO:0000256" key="1">
    <source>
        <dbReference type="ARBA" id="ARBA00023125"/>
    </source>
</evidence>
<gene>
    <name evidence="4" type="ORF">SACC_19260</name>
</gene>
<dbReference type="SUPFAM" id="SSF50249">
    <property type="entry name" value="Nucleic acid-binding proteins"/>
    <property type="match status" value="1"/>
</dbReference>
<dbReference type="KEGG" id="scas:SACC_19260"/>
<organism evidence="4 5">
    <name type="scientific">Saccharolobus caldissimus</name>
    <dbReference type="NCBI Taxonomy" id="1702097"/>
    <lineage>
        <taxon>Archaea</taxon>
        <taxon>Thermoproteota</taxon>
        <taxon>Thermoprotei</taxon>
        <taxon>Sulfolobales</taxon>
        <taxon>Sulfolobaceae</taxon>
        <taxon>Saccharolobus</taxon>
    </lineage>
</organism>
<evidence type="ECO:0000313" key="4">
    <source>
        <dbReference type="EMBL" id="BDB98909.1"/>
    </source>
</evidence>
<protein>
    <submittedName>
        <fullName evidence="4">Single-stranded DNA-binding protein</fullName>
    </submittedName>
</protein>
<reference evidence="4 5" key="1">
    <citation type="journal article" date="2022" name="Microbiol. Resour. Announc.">
        <title>Complete Genome Sequence of the Hyperthermophilic and Acidophilic Archaeon Saccharolobus caldissimus Strain HS-3T.</title>
        <authorList>
            <person name="Sakai H.D."/>
            <person name="Kurosawa N."/>
        </authorList>
    </citation>
    <scope>NUCLEOTIDE SEQUENCE [LARGE SCALE GENOMIC DNA]</scope>
    <source>
        <strain evidence="4 5">JCM32116</strain>
    </source>
</reference>
<dbReference type="EMBL" id="AP025226">
    <property type="protein sequence ID" value="BDB98909.1"/>
    <property type="molecule type" value="Genomic_DNA"/>
</dbReference>
<dbReference type="AlphaFoldDB" id="A0AAQ4CSX8"/>
<feature type="compositionally biased region" description="Basic residues" evidence="2">
    <location>
        <begin position="126"/>
        <end position="136"/>
    </location>
</feature>
<evidence type="ECO:0000259" key="3">
    <source>
        <dbReference type="Pfam" id="PF21473"/>
    </source>
</evidence>
<dbReference type="GeneID" id="68866656"/>
<feature type="compositionally biased region" description="Polar residues" evidence="2">
    <location>
        <begin position="103"/>
        <end position="116"/>
    </location>
</feature>
<dbReference type="PANTHER" id="PTHR13356">
    <property type="entry name" value="OB FOLD NUCLEIC ACID BINDING PROTEIN-RELATED"/>
    <property type="match status" value="1"/>
</dbReference>